<dbReference type="Proteomes" id="UP001279734">
    <property type="component" value="Unassembled WGS sequence"/>
</dbReference>
<sequence length="135" mass="15310">MSLDRLFEDVSTDEAAEKVDAMISQVNVLLGSSILYERSIIEYKLQLRVWQECFEVSVEKFVLAGASPTDVAVIVRNHCSNDSALEGLGFRIEESIQAWNDMDDAKRWHNGVPFFLLEPFLGQCVSELYYALEQA</sequence>
<proteinExistence type="predicted"/>
<keyword evidence="2" id="KW-1185">Reference proteome</keyword>
<evidence type="ECO:0000313" key="1">
    <source>
        <dbReference type="EMBL" id="GMH18041.1"/>
    </source>
</evidence>
<dbReference type="AlphaFoldDB" id="A0AAD3SW53"/>
<dbReference type="PANTHER" id="PTHR46183">
    <property type="entry name" value="PROTEIN CLMP1"/>
    <property type="match status" value="1"/>
</dbReference>
<dbReference type="EMBL" id="BSYO01000018">
    <property type="protein sequence ID" value="GMH18041.1"/>
    <property type="molecule type" value="Genomic_DNA"/>
</dbReference>
<protein>
    <submittedName>
        <fullName evidence="1">Uncharacterized protein</fullName>
    </submittedName>
</protein>
<organism evidence="1 2">
    <name type="scientific">Nepenthes gracilis</name>
    <name type="common">Slender pitcher plant</name>
    <dbReference type="NCBI Taxonomy" id="150966"/>
    <lineage>
        <taxon>Eukaryota</taxon>
        <taxon>Viridiplantae</taxon>
        <taxon>Streptophyta</taxon>
        <taxon>Embryophyta</taxon>
        <taxon>Tracheophyta</taxon>
        <taxon>Spermatophyta</taxon>
        <taxon>Magnoliopsida</taxon>
        <taxon>eudicotyledons</taxon>
        <taxon>Gunneridae</taxon>
        <taxon>Pentapetalae</taxon>
        <taxon>Caryophyllales</taxon>
        <taxon>Nepenthaceae</taxon>
        <taxon>Nepenthes</taxon>
    </lineage>
</organism>
<dbReference type="PANTHER" id="PTHR46183:SF16">
    <property type="entry name" value="PROTEIN PHOX3"/>
    <property type="match status" value="1"/>
</dbReference>
<dbReference type="InterPro" id="IPR044517">
    <property type="entry name" value="PHOX1-4"/>
</dbReference>
<gene>
    <name evidence="1" type="ORF">Nepgr_019882</name>
</gene>
<reference evidence="1" key="1">
    <citation type="submission" date="2023-05" db="EMBL/GenBank/DDBJ databases">
        <title>Nepenthes gracilis genome sequencing.</title>
        <authorList>
            <person name="Fukushima K."/>
        </authorList>
    </citation>
    <scope>NUCLEOTIDE SEQUENCE</scope>
    <source>
        <strain evidence="1">SING2019-196</strain>
    </source>
</reference>
<comment type="caution">
    <text evidence="1">The sequence shown here is derived from an EMBL/GenBank/DDBJ whole genome shotgun (WGS) entry which is preliminary data.</text>
</comment>
<evidence type="ECO:0000313" key="2">
    <source>
        <dbReference type="Proteomes" id="UP001279734"/>
    </source>
</evidence>
<name>A0AAD3SW53_NEPGR</name>
<accession>A0AAD3SW53</accession>